<feature type="domain" description="DUF676" evidence="4">
    <location>
        <begin position="4"/>
        <end position="203"/>
    </location>
</feature>
<dbReference type="PANTHER" id="PTHR12482:SF65">
    <property type="entry name" value="ESTERASE, PUTATIVE (AFU_ORTHOLOGUE AFUA_3G12320)-RELATED"/>
    <property type="match status" value="1"/>
</dbReference>
<organism evidence="5 6">
    <name type="scientific">Candida theae</name>
    <dbReference type="NCBI Taxonomy" id="1198502"/>
    <lineage>
        <taxon>Eukaryota</taxon>
        <taxon>Fungi</taxon>
        <taxon>Dikarya</taxon>
        <taxon>Ascomycota</taxon>
        <taxon>Saccharomycotina</taxon>
        <taxon>Pichiomycetes</taxon>
        <taxon>Debaryomycetaceae</taxon>
        <taxon>Candida/Lodderomyces clade</taxon>
        <taxon>Candida</taxon>
    </lineage>
</organism>
<sequence>MVNYHLVILVHGYCSVWGNSSHLAYIEKQLIENVKPDDGSKLLVYKTGSHSGYLTYDGIDVNGKRITDEILEQTQQVRENGDTVTKFSIIGYSLGGLISRYAIGVLLKQGYFDKIEPVNFVTFCTPHIGVSKPHTRNFSVRLYNNIAPHFLAITGSQFFLKDKVGEFSKPLLVWMADPNSVFYLALKQFKYKSLYANVVNDKRCCWFTSSISLTDPVNSLYNKFPQNITAEYIKGYEPNVIDASKPFYFEQKSKEQTYGASSRRGLFWKTLNWCKLIGTIAIYAPIMGLSFVVSSIYQRIQTLNRLRHFHSEKSNNLSHLYEYNENTSLFTNLSNKLEDEQDTIVEDMYGAMNWKVSHSSSNFPPITLDDSQKFAVEKLNTLGWQKFPIILRHTTATHAGAIVRHADPNFDEGKVIVGHFVENVFKLE</sequence>
<protein>
    <recommendedName>
        <fullName evidence="4">DUF676 domain-containing protein</fullName>
    </recommendedName>
</protein>
<name>A0AAD5FZC4_9ASCO</name>
<evidence type="ECO:0000259" key="4">
    <source>
        <dbReference type="Pfam" id="PF05057"/>
    </source>
</evidence>
<dbReference type="InterPro" id="IPR044294">
    <property type="entry name" value="Lipase-like"/>
</dbReference>
<evidence type="ECO:0000256" key="2">
    <source>
        <dbReference type="ARBA" id="ARBA00022963"/>
    </source>
</evidence>
<comment type="similarity">
    <text evidence="1">Belongs to the putative lipase ROG1 family.</text>
</comment>
<dbReference type="GO" id="GO:0047372">
    <property type="term" value="F:monoacylglycerol lipase activity"/>
    <property type="evidence" value="ECO:0007669"/>
    <property type="project" value="TreeGrafter"/>
</dbReference>
<gene>
    <name evidence="5" type="ORF">KGF57_001928</name>
</gene>
<comment type="caution">
    <text evidence="5">The sequence shown here is derived from an EMBL/GenBank/DDBJ whole genome shotgun (WGS) entry which is preliminary data.</text>
</comment>
<dbReference type="Gene3D" id="3.40.50.1820">
    <property type="entry name" value="alpha/beta hydrolase"/>
    <property type="match status" value="1"/>
</dbReference>
<dbReference type="Proteomes" id="UP001204833">
    <property type="component" value="Unassembled WGS sequence"/>
</dbReference>
<dbReference type="EMBL" id="JAIHNG010000088">
    <property type="protein sequence ID" value="KAI5960532.1"/>
    <property type="molecule type" value="Genomic_DNA"/>
</dbReference>
<keyword evidence="2" id="KW-0443">Lipid metabolism</keyword>
<accession>A0AAD5FZC4</accession>
<evidence type="ECO:0000313" key="5">
    <source>
        <dbReference type="EMBL" id="KAI5960532.1"/>
    </source>
</evidence>
<dbReference type="RefSeq" id="XP_051609602.1">
    <property type="nucleotide sequence ID" value="XM_051751185.1"/>
</dbReference>
<dbReference type="GO" id="GO:0016042">
    <property type="term" value="P:lipid catabolic process"/>
    <property type="evidence" value="ECO:0007669"/>
    <property type="project" value="UniProtKB-KW"/>
</dbReference>
<proteinExistence type="inferred from homology"/>
<keyword evidence="3" id="KW-0472">Membrane</keyword>
<dbReference type="PANTHER" id="PTHR12482">
    <property type="entry name" value="LIPASE ROG1-RELATED-RELATED"/>
    <property type="match status" value="1"/>
</dbReference>
<dbReference type="GO" id="GO:0005811">
    <property type="term" value="C:lipid droplet"/>
    <property type="evidence" value="ECO:0007669"/>
    <property type="project" value="TreeGrafter"/>
</dbReference>
<dbReference type="AlphaFoldDB" id="A0AAD5FZC4"/>
<dbReference type="GO" id="GO:0004622">
    <property type="term" value="F:phosphatidylcholine lysophospholipase activity"/>
    <property type="evidence" value="ECO:0007669"/>
    <property type="project" value="TreeGrafter"/>
</dbReference>
<reference evidence="5 6" key="1">
    <citation type="journal article" date="2022" name="DNA Res.">
        <title>Genome analysis of five recently described species of the CUG-Ser clade uncovers Candida theae as a new hybrid lineage with pathogenic potential in the Candida parapsilosis species complex.</title>
        <authorList>
            <person name="Mixao V."/>
            <person name="Del Olmo V."/>
            <person name="Hegedusova E."/>
            <person name="Saus E."/>
            <person name="Pryszcz L."/>
            <person name="Cillingova A."/>
            <person name="Nosek J."/>
            <person name="Gabaldon T."/>
        </authorList>
    </citation>
    <scope>NUCLEOTIDE SEQUENCE [LARGE SCALE GENOMIC DNA]</scope>
    <source>
        <strain evidence="5 6">CBS 12239</strain>
    </source>
</reference>
<evidence type="ECO:0000256" key="3">
    <source>
        <dbReference type="SAM" id="Phobius"/>
    </source>
</evidence>
<dbReference type="Pfam" id="PF05057">
    <property type="entry name" value="DUF676"/>
    <property type="match status" value="1"/>
</dbReference>
<dbReference type="InterPro" id="IPR029058">
    <property type="entry name" value="AB_hydrolase_fold"/>
</dbReference>
<keyword evidence="3" id="KW-0812">Transmembrane</keyword>
<feature type="transmembrane region" description="Helical" evidence="3">
    <location>
        <begin position="276"/>
        <end position="297"/>
    </location>
</feature>
<keyword evidence="3" id="KW-1133">Transmembrane helix</keyword>
<keyword evidence="6" id="KW-1185">Reference proteome</keyword>
<dbReference type="SUPFAM" id="SSF53474">
    <property type="entry name" value="alpha/beta-Hydrolases"/>
    <property type="match status" value="1"/>
</dbReference>
<keyword evidence="2" id="KW-0442">Lipid degradation</keyword>
<dbReference type="InterPro" id="IPR007751">
    <property type="entry name" value="DUF676_lipase-like"/>
</dbReference>
<dbReference type="GeneID" id="76149987"/>
<evidence type="ECO:0000256" key="1">
    <source>
        <dbReference type="ARBA" id="ARBA00007920"/>
    </source>
</evidence>
<evidence type="ECO:0000313" key="6">
    <source>
        <dbReference type="Proteomes" id="UP001204833"/>
    </source>
</evidence>